<protein>
    <recommendedName>
        <fullName evidence="2">FlgD/Vpr Ig-like domain-containing protein</fullName>
    </recommendedName>
</protein>
<keyword evidence="1" id="KW-0812">Transmembrane</keyword>
<accession>A0A532V9M5</accession>
<sequence>MSDLLSTGERKRENKGKVYIEIPGKIQKQAKEGIMCKSIVSKTLLILGVLALAAVPLFGQWQGDFRVTNNPGGTYTASYGGWVIAADDANVHIAYKDNTNVLNYYVRYFTFPIGSPAETSNGEMIGADDGGHHNSLPIAIHDGTVDISWYSHPLSHLYTREKNGSWGSIIEHGVDVDCCCPAIAFDSDGNLHNVFNHYSSTTGDAKGRSVYYQRKNSGASSYSSPIMAFDPHSDGGSSSTEYFAYYPSICVTSDDALHVSVAHNNGNLLKHVWSTDGGATWNNETIGGTNFARYKRGTSICHDSDDNLYIAYADPGSACQVYVATNASGSWVSTQVSEYTGNYSYWPSICCDTFNNVWISWDSRWGSGSITETHYNKYDAVSGSWGYDQALTLNDGRYSRYANFAADENGNVHIIWTDSRDDGNFEIYYNWFLGDTITDTIPPSGRDLAVVRILKPLGKVDKVPVTPEAVITNFGGDVDSGYAMCRITGPGVNYDKGNLEGIVYLEAGEEDAVSFPSWTPSGWPGDRYKVEVTVYLWPEKTTKDDDPTNNTRVEYATIQSAVQVDAIEVVKPEEGSVVDSMTPDANFKNVGTEAAENFYCYCEIVSQGYHTADYLDSVPVANLDPEEVKNVKFAKWTCDDYAFYEATFFAAIPGATHTLLGRKLFVVFQGTPLVGIAESADALRIEVTCPNPFISGTLVSYAVGYPISTTIRVYDVTGQVVHTLHEGELSGSGSLYWDGTDDDGAELAGGLYFIRIAAPGFTKTAKVVLLH</sequence>
<comment type="caution">
    <text evidence="3">The sequence shown here is derived from an EMBL/GenBank/DDBJ whole genome shotgun (WGS) entry which is preliminary data.</text>
</comment>
<evidence type="ECO:0000313" key="4">
    <source>
        <dbReference type="Proteomes" id="UP000317778"/>
    </source>
</evidence>
<organism evidence="3 4">
    <name type="scientific">candidate division TA06 bacterium B3_TA06</name>
    <dbReference type="NCBI Taxonomy" id="2012487"/>
    <lineage>
        <taxon>Bacteria</taxon>
        <taxon>Bacteria division TA06</taxon>
    </lineage>
</organism>
<feature type="domain" description="FlgD/Vpr Ig-like" evidence="2">
    <location>
        <begin position="708"/>
        <end position="758"/>
    </location>
</feature>
<name>A0A532V9M5_UNCT6</name>
<evidence type="ECO:0000259" key="2">
    <source>
        <dbReference type="Pfam" id="PF13860"/>
    </source>
</evidence>
<dbReference type="Gene3D" id="2.60.40.4070">
    <property type="match status" value="1"/>
</dbReference>
<proteinExistence type="predicted"/>
<dbReference type="InterPro" id="IPR025965">
    <property type="entry name" value="FlgD/Vpr_Ig-like"/>
</dbReference>
<dbReference type="Proteomes" id="UP000317778">
    <property type="component" value="Unassembled WGS sequence"/>
</dbReference>
<dbReference type="Pfam" id="PF13860">
    <property type="entry name" value="FlgD_ig"/>
    <property type="match status" value="1"/>
</dbReference>
<feature type="transmembrane region" description="Helical" evidence="1">
    <location>
        <begin position="44"/>
        <end position="61"/>
    </location>
</feature>
<reference evidence="3 4" key="1">
    <citation type="submission" date="2017-06" db="EMBL/GenBank/DDBJ databases">
        <title>Novel microbial phyla capable of carbon fixation and sulfur reduction in deep-sea sediments.</title>
        <authorList>
            <person name="Huang J."/>
            <person name="Baker B."/>
            <person name="Wang Y."/>
        </authorList>
    </citation>
    <scope>NUCLEOTIDE SEQUENCE [LARGE SCALE GENOMIC DNA]</scope>
    <source>
        <strain evidence="3">B3_TA06</strain>
    </source>
</reference>
<keyword evidence="1" id="KW-0472">Membrane</keyword>
<dbReference type="AlphaFoldDB" id="A0A532V9M5"/>
<dbReference type="EMBL" id="NJBO01000002">
    <property type="protein sequence ID" value="TKJ43913.1"/>
    <property type="molecule type" value="Genomic_DNA"/>
</dbReference>
<dbReference type="InterPro" id="IPR026444">
    <property type="entry name" value="Secre_tail"/>
</dbReference>
<dbReference type="NCBIfam" id="TIGR04183">
    <property type="entry name" value="Por_Secre_tail"/>
    <property type="match status" value="1"/>
</dbReference>
<evidence type="ECO:0000313" key="3">
    <source>
        <dbReference type="EMBL" id="TKJ43913.1"/>
    </source>
</evidence>
<keyword evidence="1" id="KW-1133">Transmembrane helix</keyword>
<gene>
    <name evidence="3" type="ORF">CEE36_02005</name>
</gene>
<evidence type="ECO:0000256" key="1">
    <source>
        <dbReference type="SAM" id="Phobius"/>
    </source>
</evidence>